<proteinExistence type="predicted"/>
<sequence length="50" mass="5958">MLKYPSLKKIRLLYHLIYSSKFGDGYLLNTSEEIKRFVAFIDSSLNENDW</sequence>
<evidence type="ECO:0000313" key="2">
    <source>
        <dbReference type="Proteomes" id="UP000036958"/>
    </source>
</evidence>
<evidence type="ECO:0000313" key="1">
    <source>
        <dbReference type="EMBL" id="KOH44567.1"/>
    </source>
</evidence>
<accession>A0A0L8V8P4</accession>
<dbReference type="STRING" id="1409788.NC99_26460"/>
<organism evidence="1 2">
    <name type="scientific">Sunxiuqinia dokdonensis</name>
    <dbReference type="NCBI Taxonomy" id="1409788"/>
    <lineage>
        <taxon>Bacteria</taxon>
        <taxon>Pseudomonadati</taxon>
        <taxon>Bacteroidota</taxon>
        <taxon>Bacteroidia</taxon>
        <taxon>Marinilabiliales</taxon>
        <taxon>Prolixibacteraceae</taxon>
        <taxon>Sunxiuqinia</taxon>
    </lineage>
</organism>
<protein>
    <submittedName>
        <fullName evidence="1">Uncharacterized protein</fullName>
    </submittedName>
</protein>
<comment type="caution">
    <text evidence="1">The sequence shown here is derived from an EMBL/GenBank/DDBJ whole genome shotgun (WGS) entry which is preliminary data.</text>
</comment>
<dbReference type="Proteomes" id="UP000036958">
    <property type="component" value="Unassembled WGS sequence"/>
</dbReference>
<name>A0A0L8V8P4_9BACT</name>
<dbReference type="AlphaFoldDB" id="A0A0L8V8P4"/>
<reference evidence="2" key="1">
    <citation type="submission" date="2015-07" db="EMBL/GenBank/DDBJ databases">
        <title>Genome sequencing of Sunxiuqinia dokdonensis strain SK.</title>
        <authorList>
            <person name="Ahn S."/>
            <person name="Kim B.-C."/>
        </authorList>
    </citation>
    <scope>NUCLEOTIDE SEQUENCE [LARGE SCALE GENOMIC DNA]</scope>
    <source>
        <strain evidence="2">SK</strain>
    </source>
</reference>
<gene>
    <name evidence="1" type="ORF">NC99_26460</name>
</gene>
<keyword evidence="2" id="KW-1185">Reference proteome</keyword>
<dbReference type="EMBL" id="LGIA01000160">
    <property type="protein sequence ID" value="KOH44567.1"/>
    <property type="molecule type" value="Genomic_DNA"/>
</dbReference>